<evidence type="ECO:0000313" key="1">
    <source>
        <dbReference type="EMBL" id="CEG15409.1"/>
    </source>
</evidence>
<dbReference type="EMBL" id="CCXZ01000112">
    <property type="protein sequence ID" value="CEG15409.1"/>
    <property type="molecule type" value="Genomic_DNA"/>
</dbReference>
<dbReference type="KEGG" id="xcm:J164_01305"/>
<accession>A0A0U5BR12</accession>
<dbReference type="KEGG" id="xcr:J163_01305"/>
<reference evidence="1 2" key="1">
    <citation type="submission" date="2014-09" db="EMBL/GenBank/DDBJ databases">
        <authorList>
            <person name="Regsiter A."/>
        </authorList>
    </citation>
    <scope>NUCLEOTIDE SEQUENCE [LARGE SCALE GENOMIC DNA]</scope>
</reference>
<keyword evidence="2" id="KW-1185">Reference proteome</keyword>
<dbReference type="AlphaFoldDB" id="A0A0U5BR12"/>
<dbReference type="Proteomes" id="UP000052230">
    <property type="component" value="Unassembled WGS sequence"/>
</dbReference>
<dbReference type="KEGG" id="xcn:J169_01305"/>
<dbReference type="KEGG" id="xcw:J162_01305"/>
<evidence type="ECO:0000313" key="2">
    <source>
        <dbReference type="Proteomes" id="UP000052230"/>
    </source>
</evidence>
<dbReference type="KEGG" id="xcf:J172_01300"/>
<comment type="caution">
    <text evidence="1">The sequence shown here is derived from an EMBL/GenBank/DDBJ whole genome shotgun (WGS) entry which is preliminary data.</text>
</comment>
<name>A0A0U5BR12_XANCI</name>
<dbReference type="KEGG" id="xcu:J159_01306"/>
<proteinExistence type="predicted"/>
<gene>
    <name evidence="1" type="ORF">XAC3562_200019</name>
</gene>
<sequence length="53" mass="5866">MHPLEPRWSVLWRMFLAACAVCGLMYDTGSAAAHAARMVDHLFTAAVRHVVPT</sequence>
<protein>
    <submittedName>
        <fullName evidence="1">Uncharacterized protein</fullName>
    </submittedName>
</protein>
<organism evidence="1 2">
    <name type="scientific">Xanthomonas citri pv. citri</name>
    <dbReference type="NCBI Taxonomy" id="611301"/>
    <lineage>
        <taxon>Bacteria</taxon>
        <taxon>Pseudomonadati</taxon>
        <taxon>Pseudomonadota</taxon>
        <taxon>Gammaproteobacteria</taxon>
        <taxon>Lysobacterales</taxon>
        <taxon>Lysobacteraceae</taxon>
        <taxon>Xanthomonas</taxon>
    </lineage>
</organism>